<dbReference type="InterPro" id="IPR052512">
    <property type="entry name" value="4CMD/NDH-1_regulator"/>
</dbReference>
<dbReference type="Gene3D" id="1.20.1290.10">
    <property type="entry name" value="AhpD-like"/>
    <property type="match status" value="1"/>
</dbReference>
<dbReference type="SUPFAM" id="SSF69118">
    <property type="entry name" value="AhpD-like"/>
    <property type="match status" value="1"/>
</dbReference>
<dbReference type="RefSeq" id="WP_084307995.1">
    <property type="nucleotide sequence ID" value="NZ_FNDG01000020.1"/>
</dbReference>
<proteinExistence type="predicted"/>
<dbReference type="GO" id="GO:0051920">
    <property type="term" value="F:peroxiredoxin activity"/>
    <property type="evidence" value="ECO:0007669"/>
    <property type="project" value="InterPro"/>
</dbReference>
<dbReference type="Pfam" id="PF02627">
    <property type="entry name" value="CMD"/>
    <property type="match status" value="1"/>
</dbReference>
<dbReference type="InterPro" id="IPR029032">
    <property type="entry name" value="AhpD-like"/>
</dbReference>
<accession>A0A1G8M5M8</accession>
<dbReference type="AlphaFoldDB" id="A0A1G8M5M8"/>
<gene>
    <name evidence="2" type="ORF">SAMN05216588_120112</name>
</gene>
<evidence type="ECO:0000313" key="2">
    <source>
        <dbReference type="EMBL" id="SDI62680.1"/>
    </source>
</evidence>
<organism evidence="2 3">
    <name type="scientific">Phytopseudomonas flavescens</name>
    <dbReference type="NCBI Taxonomy" id="29435"/>
    <lineage>
        <taxon>Bacteria</taxon>
        <taxon>Pseudomonadati</taxon>
        <taxon>Pseudomonadota</taxon>
        <taxon>Gammaproteobacteria</taxon>
        <taxon>Pseudomonadales</taxon>
        <taxon>Pseudomonadaceae</taxon>
        <taxon>Phytopseudomonas</taxon>
    </lineage>
</organism>
<dbReference type="STRING" id="29435.SAMN05216588_120112"/>
<dbReference type="PANTHER" id="PTHR33570">
    <property type="entry name" value="4-CARBOXYMUCONOLACTONE DECARBOXYLASE FAMILY PROTEIN"/>
    <property type="match status" value="1"/>
</dbReference>
<dbReference type="PANTHER" id="PTHR33570:SF2">
    <property type="entry name" value="CARBOXYMUCONOLACTONE DECARBOXYLASE-LIKE DOMAIN-CONTAINING PROTEIN"/>
    <property type="match status" value="1"/>
</dbReference>
<sequence>MSNDKYEKGLQIRTQVLGEDYVKRSVENADDFNRPLQELVTEYCWGHVWGREGLSMRERSMINLAMISALNRPHELKLHIRGALRNGLDREQIREILLQVGIYCGVPAAVDSFRIAREAFAEADAEAQQAEASFE</sequence>
<dbReference type="EMBL" id="FNDG01000020">
    <property type="protein sequence ID" value="SDI62680.1"/>
    <property type="molecule type" value="Genomic_DNA"/>
</dbReference>
<dbReference type="Proteomes" id="UP000198606">
    <property type="component" value="Unassembled WGS sequence"/>
</dbReference>
<feature type="domain" description="Carboxymuconolactone decarboxylase-like" evidence="1">
    <location>
        <begin position="36"/>
        <end position="118"/>
    </location>
</feature>
<reference evidence="2 3" key="1">
    <citation type="submission" date="2016-10" db="EMBL/GenBank/DDBJ databases">
        <authorList>
            <person name="de Groot N.N."/>
        </authorList>
    </citation>
    <scope>NUCLEOTIDE SEQUENCE [LARGE SCALE GENOMIC DNA]</scope>
    <source>
        <strain evidence="2 3">LMG 18387</strain>
    </source>
</reference>
<protein>
    <submittedName>
        <fullName evidence="2">4-carboxymuconolactone decarboxylase</fullName>
    </submittedName>
</protein>
<dbReference type="InterPro" id="IPR003779">
    <property type="entry name" value="CMD-like"/>
</dbReference>
<evidence type="ECO:0000259" key="1">
    <source>
        <dbReference type="Pfam" id="PF02627"/>
    </source>
</evidence>
<evidence type="ECO:0000313" key="3">
    <source>
        <dbReference type="Proteomes" id="UP000198606"/>
    </source>
</evidence>
<name>A0A1G8M5M8_9GAMM</name>